<dbReference type="InterPro" id="IPR005828">
    <property type="entry name" value="MFS_sugar_transport-like"/>
</dbReference>
<dbReference type="Proteomes" id="UP001168146">
    <property type="component" value="Unassembled WGS sequence"/>
</dbReference>
<evidence type="ECO:0000256" key="9">
    <source>
        <dbReference type="SAM" id="MobiDB-lite"/>
    </source>
</evidence>
<dbReference type="GO" id="GO:0005351">
    <property type="term" value="F:carbohydrate:proton symporter activity"/>
    <property type="evidence" value="ECO:0007669"/>
    <property type="project" value="TreeGrafter"/>
</dbReference>
<evidence type="ECO:0000256" key="5">
    <source>
        <dbReference type="ARBA" id="ARBA00022989"/>
    </source>
</evidence>
<keyword evidence="5 10" id="KW-1133">Transmembrane helix</keyword>
<evidence type="ECO:0000313" key="12">
    <source>
        <dbReference type="EMBL" id="KAK0321424.1"/>
    </source>
</evidence>
<dbReference type="FunFam" id="1.20.1250.20:FF:000149">
    <property type="entry name" value="MFS transporter, SP family, general alpha glucoside:H+ symporter"/>
    <property type="match status" value="1"/>
</dbReference>
<evidence type="ECO:0000256" key="3">
    <source>
        <dbReference type="ARBA" id="ARBA00022448"/>
    </source>
</evidence>
<feature type="transmembrane region" description="Helical" evidence="10">
    <location>
        <begin position="223"/>
        <end position="244"/>
    </location>
</feature>
<feature type="transmembrane region" description="Helical" evidence="10">
    <location>
        <begin position="399"/>
        <end position="418"/>
    </location>
</feature>
<reference evidence="12" key="1">
    <citation type="submission" date="2021-12" db="EMBL/GenBank/DDBJ databases">
        <title>Black yeast isolated from Biological Soil Crust.</title>
        <authorList>
            <person name="Kurbessoian T."/>
        </authorList>
    </citation>
    <scope>NUCLEOTIDE SEQUENCE</scope>
    <source>
        <strain evidence="12">CCFEE 5208</strain>
    </source>
</reference>
<evidence type="ECO:0000256" key="2">
    <source>
        <dbReference type="ARBA" id="ARBA00010992"/>
    </source>
</evidence>
<dbReference type="InterPro" id="IPR020846">
    <property type="entry name" value="MFS_dom"/>
</dbReference>
<feature type="transmembrane region" description="Helical" evidence="10">
    <location>
        <begin position="565"/>
        <end position="581"/>
    </location>
</feature>
<organism evidence="12 13">
    <name type="scientific">Friedmanniomyces endolithicus</name>
    <dbReference type="NCBI Taxonomy" id="329885"/>
    <lineage>
        <taxon>Eukaryota</taxon>
        <taxon>Fungi</taxon>
        <taxon>Dikarya</taxon>
        <taxon>Ascomycota</taxon>
        <taxon>Pezizomycotina</taxon>
        <taxon>Dothideomycetes</taxon>
        <taxon>Dothideomycetidae</taxon>
        <taxon>Mycosphaerellales</taxon>
        <taxon>Teratosphaeriaceae</taxon>
        <taxon>Friedmanniomyces</taxon>
    </lineage>
</organism>
<feature type="transmembrane region" description="Helical" evidence="10">
    <location>
        <begin position="536"/>
        <end position="553"/>
    </location>
</feature>
<dbReference type="Gene3D" id="1.20.1250.20">
    <property type="entry name" value="MFS general substrate transporter like domains"/>
    <property type="match status" value="1"/>
</dbReference>
<dbReference type="InterPro" id="IPR003663">
    <property type="entry name" value="Sugar/inositol_transpt"/>
</dbReference>
<dbReference type="PROSITE" id="PS00217">
    <property type="entry name" value="SUGAR_TRANSPORT_2"/>
    <property type="match status" value="1"/>
</dbReference>
<comment type="caution">
    <text evidence="12">The sequence shown here is derived from an EMBL/GenBank/DDBJ whole genome shotgun (WGS) entry which is preliminary data.</text>
</comment>
<evidence type="ECO:0000256" key="7">
    <source>
        <dbReference type="ARBA" id="ARBA00026248"/>
    </source>
</evidence>
<keyword evidence="6 10" id="KW-0472">Membrane</keyword>
<keyword evidence="3 8" id="KW-0813">Transport</keyword>
<dbReference type="InterPro" id="IPR036259">
    <property type="entry name" value="MFS_trans_sf"/>
</dbReference>
<feature type="transmembrane region" description="Helical" evidence="10">
    <location>
        <begin position="316"/>
        <end position="337"/>
    </location>
</feature>
<dbReference type="InterPro" id="IPR005829">
    <property type="entry name" value="Sugar_transporter_CS"/>
</dbReference>
<protein>
    <recommendedName>
        <fullName evidence="11">Major facilitator superfamily (MFS) profile domain-containing protein</fullName>
    </recommendedName>
</protein>
<evidence type="ECO:0000259" key="11">
    <source>
        <dbReference type="PROSITE" id="PS50850"/>
    </source>
</evidence>
<dbReference type="PANTHER" id="PTHR48022">
    <property type="entry name" value="PLASTIDIC GLUCOSE TRANSPORTER 4"/>
    <property type="match status" value="1"/>
</dbReference>
<evidence type="ECO:0000256" key="4">
    <source>
        <dbReference type="ARBA" id="ARBA00022692"/>
    </source>
</evidence>
<dbReference type="Pfam" id="PF00083">
    <property type="entry name" value="Sugar_tr"/>
    <property type="match status" value="1"/>
</dbReference>
<feature type="transmembrane region" description="Helical" evidence="10">
    <location>
        <begin position="491"/>
        <end position="515"/>
    </location>
</feature>
<evidence type="ECO:0000256" key="6">
    <source>
        <dbReference type="ARBA" id="ARBA00023136"/>
    </source>
</evidence>
<dbReference type="SUPFAM" id="SSF103473">
    <property type="entry name" value="MFS general substrate transporter"/>
    <property type="match status" value="1"/>
</dbReference>
<evidence type="ECO:0000256" key="10">
    <source>
        <dbReference type="SAM" id="Phobius"/>
    </source>
</evidence>
<dbReference type="GO" id="GO:0000023">
    <property type="term" value="P:maltose metabolic process"/>
    <property type="evidence" value="ECO:0007669"/>
    <property type="project" value="UniProtKB-KW"/>
</dbReference>
<dbReference type="EMBL" id="JASUXU010000020">
    <property type="protein sequence ID" value="KAK0321424.1"/>
    <property type="molecule type" value="Genomic_DNA"/>
</dbReference>
<proteinExistence type="inferred from homology"/>
<dbReference type="PANTHER" id="PTHR48022:SF5">
    <property type="entry name" value="ALPHA-GLUCOSIDES PERMEASE MPH2-RELATED"/>
    <property type="match status" value="1"/>
</dbReference>
<accession>A0AAN6FRE9</accession>
<comment type="similarity">
    <text evidence="2 8">Belongs to the major facilitator superfamily. Sugar transporter (TC 2.A.1.1) family.</text>
</comment>
<feature type="domain" description="Major facilitator superfamily (MFS) profile" evidence="11">
    <location>
        <begin position="142"/>
        <end position="587"/>
    </location>
</feature>
<evidence type="ECO:0000256" key="8">
    <source>
        <dbReference type="RuleBase" id="RU003346"/>
    </source>
</evidence>
<feature type="transmembrane region" description="Helical" evidence="10">
    <location>
        <begin position="139"/>
        <end position="166"/>
    </location>
</feature>
<dbReference type="NCBIfam" id="TIGR00879">
    <property type="entry name" value="SP"/>
    <property type="match status" value="1"/>
</dbReference>
<keyword evidence="7" id="KW-0462">Maltose metabolism</keyword>
<name>A0AAN6FRE9_9PEZI</name>
<gene>
    <name evidence="12" type="ORF">LTR82_007392</name>
</gene>
<evidence type="ECO:0000313" key="13">
    <source>
        <dbReference type="Proteomes" id="UP001168146"/>
    </source>
</evidence>
<feature type="transmembrane region" description="Helical" evidence="10">
    <location>
        <begin position="463"/>
        <end position="485"/>
    </location>
</feature>
<dbReference type="GO" id="GO:0016020">
    <property type="term" value="C:membrane"/>
    <property type="evidence" value="ECO:0007669"/>
    <property type="project" value="UniProtKB-SubCell"/>
</dbReference>
<sequence>MNDEVEFTRDATRIRPERSRLVRSRGGHRESRANSHATRLSSSLLTRPCVFSSTTTRPQTAYPTPNNTMTTTAMATKTSGARTFSIATPSQATRRASVVVEDVAHHAQIETHVAEDAAKATESEQSMTILQGIKTYPKAVGWSVLLSTCIIMEGFDIVLINSLYGLPAFQQRFGTQLPDGSYQVSAAWQSGLSNGALVGEIIGLLGVGIIVERIGYKKTMITALAFVTCFIFLLFFAQNLPMLLVGETLCGLPWGAFQTLTTTYAAEVCPVALRAYLTTYVNLCWVLGQFFSSGVLKGVSTRPGPIGYKLPYGLQWIWPVPLIIGIALAPESPWWLVRKGRREDAKKQLLRLTSRKQADFDADATLSLMIYTTELERTNTTGASYLDCFRGVDLRRTEIVCGVWAIQVLSGSPAFTGYSTYFFEQAGLGTSSAFSLSLGQYALGAVGTILSWFLMTKFGRRSLYLWGQIIMGLILVVVGCLGLATPTHVNAQWGIGAMILIYTFTYNITVGPICYSLVAEISSTRLRNKTVVLARDLYNITGMVANVLAPHMLNPASWNWGAKAGFFWAGTCLLCSVWTFFRLPEPKGRTFAELDVLFNAKISARNFSKTDVQSISHSSRMRTDSEEKGAVACVESVEATPSR</sequence>
<dbReference type="AlphaFoldDB" id="A0AAN6FRE9"/>
<feature type="transmembrane region" description="Helical" evidence="10">
    <location>
        <begin position="186"/>
        <end position="211"/>
    </location>
</feature>
<comment type="subcellular location">
    <subcellularLocation>
        <location evidence="1">Membrane</location>
        <topology evidence="1">Multi-pass membrane protein</topology>
    </subcellularLocation>
</comment>
<feature type="transmembrane region" description="Helical" evidence="10">
    <location>
        <begin position="438"/>
        <end position="456"/>
    </location>
</feature>
<keyword evidence="4 10" id="KW-0812">Transmembrane</keyword>
<evidence type="ECO:0000256" key="1">
    <source>
        <dbReference type="ARBA" id="ARBA00004141"/>
    </source>
</evidence>
<feature type="region of interest" description="Disordered" evidence="9">
    <location>
        <begin position="17"/>
        <end position="40"/>
    </location>
</feature>
<dbReference type="InterPro" id="IPR050360">
    <property type="entry name" value="MFS_Sugar_Transporters"/>
</dbReference>
<dbReference type="PROSITE" id="PS50850">
    <property type="entry name" value="MFS"/>
    <property type="match status" value="1"/>
</dbReference>